<sequence length="130" mass="14491">MTNATLSDIDPLLAGFESVPSDGIPFITLDKHKRFYLNATLRKLIGIKAHDRVSLAYNPAEHTLAILTGNAASAVSSTNYFVDKRHYMSARRFVAEYRYDIDLAPFTFELQRSGTAAGVFLFKLTDVNSK</sequence>
<gene>
    <name evidence="1" type="ORF">ABIC55_003618</name>
</gene>
<name>A0ABV2KBP0_SPOPS</name>
<dbReference type="RefSeq" id="WP_354314151.1">
    <property type="nucleotide sequence ID" value="NZ_JBEPME010000005.1"/>
</dbReference>
<organism evidence="1 2">
    <name type="scientific">Sporosarcina psychrophila</name>
    <name type="common">Bacillus psychrophilus</name>
    <dbReference type="NCBI Taxonomy" id="1476"/>
    <lineage>
        <taxon>Bacteria</taxon>
        <taxon>Bacillati</taxon>
        <taxon>Bacillota</taxon>
        <taxon>Bacilli</taxon>
        <taxon>Bacillales</taxon>
        <taxon>Caryophanaceae</taxon>
        <taxon>Sporosarcina</taxon>
    </lineage>
</organism>
<evidence type="ECO:0008006" key="3">
    <source>
        <dbReference type="Google" id="ProtNLM"/>
    </source>
</evidence>
<dbReference type="Proteomes" id="UP001549104">
    <property type="component" value="Unassembled WGS sequence"/>
</dbReference>
<reference evidence="1 2" key="1">
    <citation type="submission" date="2024-06" db="EMBL/GenBank/DDBJ databases">
        <title>Sorghum-associated microbial communities from plants grown in Nebraska, USA.</title>
        <authorList>
            <person name="Schachtman D."/>
        </authorList>
    </citation>
    <scope>NUCLEOTIDE SEQUENCE [LARGE SCALE GENOMIC DNA]</scope>
    <source>
        <strain evidence="1 2">1288</strain>
    </source>
</reference>
<proteinExistence type="predicted"/>
<accession>A0ABV2KBP0</accession>
<dbReference type="EMBL" id="JBEPME010000005">
    <property type="protein sequence ID" value="MET3658501.1"/>
    <property type="molecule type" value="Genomic_DNA"/>
</dbReference>
<comment type="caution">
    <text evidence="1">The sequence shown here is derived from an EMBL/GenBank/DDBJ whole genome shotgun (WGS) entry which is preliminary data.</text>
</comment>
<evidence type="ECO:0000313" key="1">
    <source>
        <dbReference type="EMBL" id="MET3658501.1"/>
    </source>
</evidence>
<keyword evidence="2" id="KW-1185">Reference proteome</keyword>
<protein>
    <recommendedName>
        <fullName evidence="3">PAS domain-containing protein</fullName>
    </recommendedName>
</protein>
<evidence type="ECO:0000313" key="2">
    <source>
        <dbReference type="Proteomes" id="UP001549104"/>
    </source>
</evidence>